<evidence type="ECO:0000256" key="4">
    <source>
        <dbReference type="ARBA" id="ARBA00022692"/>
    </source>
</evidence>
<dbReference type="GO" id="GO:0005524">
    <property type="term" value="F:ATP binding"/>
    <property type="evidence" value="ECO:0007669"/>
    <property type="project" value="UniProtKB-KW"/>
</dbReference>
<dbReference type="GO" id="GO:0016887">
    <property type="term" value="F:ATP hydrolysis activity"/>
    <property type="evidence" value="ECO:0007669"/>
    <property type="project" value="InterPro"/>
</dbReference>
<proteinExistence type="inferred from homology"/>
<evidence type="ECO:0000256" key="1">
    <source>
        <dbReference type="ARBA" id="ARBA00004141"/>
    </source>
</evidence>
<accession>A7RRH1</accession>
<dbReference type="Pfam" id="PF00005">
    <property type="entry name" value="ABC_tran"/>
    <property type="match status" value="2"/>
</dbReference>
<evidence type="ECO:0000256" key="9">
    <source>
        <dbReference type="ARBA" id="ARBA00023136"/>
    </source>
</evidence>
<feature type="transmembrane region" description="Helical" evidence="11">
    <location>
        <begin position="297"/>
        <end position="325"/>
    </location>
</feature>
<protein>
    <submittedName>
        <fullName evidence="14">Uncharacterized protein</fullName>
    </submittedName>
</protein>
<dbReference type="InterPro" id="IPR003439">
    <property type="entry name" value="ABC_transporter-like_ATP-bd"/>
</dbReference>
<dbReference type="InterPro" id="IPR003593">
    <property type="entry name" value="AAA+_ATPase"/>
</dbReference>
<feature type="domain" description="ABC transmembrane type-1" evidence="13">
    <location>
        <begin position="263"/>
        <end position="510"/>
    </location>
</feature>
<dbReference type="SMART" id="SM00382">
    <property type="entry name" value="AAA"/>
    <property type="match status" value="2"/>
</dbReference>
<dbReference type="GO" id="GO:0016020">
    <property type="term" value="C:membrane"/>
    <property type="evidence" value="ECO:0007669"/>
    <property type="project" value="UniProtKB-SubCell"/>
</dbReference>
<dbReference type="Pfam" id="PF00664">
    <property type="entry name" value="ABC_membrane"/>
    <property type="match status" value="1"/>
</dbReference>
<feature type="region of interest" description="Disordered" evidence="10">
    <location>
        <begin position="217"/>
        <end position="238"/>
    </location>
</feature>
<dbReference type="OrthoDB" id="5988857at2759"/>
<evidence type="ECO:0000256" key="6">
    <source>
        <dbReference type="ARBA" id="ARBA00022741"/>
    </source>
</evidence>
<sequence>MQNACYGSLAKSVLSDITLKLKGSRLIGITGPCGSGKSSLLLAILNEMSLISGEAVVQGETVYVPQVPWVYAGTLRDNVLFGAPYDETRYWSVINACALSDDIVALPNGDLTTIGGSGGVSLSIGQQSRVSLARAAYRMSDIYLFDEPFCAISDSTSTHFISKCICGFLSSSLRILVTRHSDYLKKADHVVMLEDGRIANQGSFTELKHSILLSDVPKKAPEPSQSGQPRTLDDSTEENKSIHLSGGIYLRYLRNGGNPFFLAILLLLVLSEQSLLAICDWWLAYWTGMTYPRQRDLMYVHVLAGLLGGALVIVFVCFVGEQFLLSRASKVTHEKMVVALLKAPLLFFDTNTSESILKRFSRDVAITDEALPASLTKSLHGILSQSAVIILCVAVNYWVTLAAVPLLVVVVLLKRFAQRSFRDLRSLESSLRTPVNSHLVETAQGLISIRAYRSQEYFSKLFHRYLDSQVRPRIMLFAGLRWLSLRLDICCAFFIAIVAIASVLVSTKSVLCGLSLLYAIQLMDHSQRTGQDTTETHHLMTSPKRMMHFGDIEPERGYNLGSSPPLSWPVEGAITCKNLSLSYQKEGPKALHNLYFEVKPRERISIVGKAGAGKSSLVAALFQMPPPEGEISIDGHDIKCLYLQELRKHLSVVPQNPSIFPGTLRFNLDAIGSLVDDELWRVLEIVQLRERVESLPDGLGFRVSEHKIELSTREKQLLCLARALLQNNRVVIIDEAFDDDVSAIMEETVRTQLQECTVITIAHRLGTIMASDRVMVMREGRIIEFDEPEKLAELDEGDFSEIIMNIS</sequence>
<dbReference type="PANTHER" id="PTHR24223:SF456">
    <property type="entry name" value="MULTIDRUG RESISTANCE-ASSOCIATED PROTEIN LETHAL(2)03659"/>
    <property type="match status" value="1"/>
</dbReference>
<keyword evidence="9 11" id="KW-0472">Membrane</keyword>
<dbReference type="PROSITE" id="PS50893">
    <property type="entry name" value="ABC_TRANSPORTER_2"/>
    <property type="match status" value="2"/>
</dbReference>
<comment type="similarity">
    <text evidence="2">Belongs to the ABC transporter superfamily. ABCC family. Conjugate transporter (TC 3.A.1.208) subfamily.</text>
</comment>
<dbReference type="SUPFAM" id="SSF90123">
    <property type="entry name" value="ABC transporter transmembrane region"/>
    <property type="match status" value="1"/>
</dbReference>
<dbReference type="InterPro" id="IPR011527">
    <property type="entry name" value="ABC1_TM_dom"/>
</dbReference>
<dbReference type="InterPro" id="IPR044726">
    <property type="entry name" value="ABCC_6TM_D2"/>
</dbReference>
<dbReference type="InterPro" id="IPR050173">
    <property type="entry name" value="ABC_transporter_C-like"/>
</dbReference>
<feature type="domain" description="ABC transporter" evidence="12">
    <location>
        <begin position="4"/>
        <end position="220"/>
    </location>
</feature>
<evidence type="ECO:0000256" key="7">
    <source>
        <dbReference type="ARBA" id="ARBA00022840"/>
    </source>
</evidence>
<dbReference type="CDD" id="cd03250">
    <property type="entry name" value="ABCC_MRP_domain1"/>
    <property type="match status" value="1"/>
</dbReference>
<keyword evidence="5" id="KW-0677">Repeat</keyword>
<evidence type="ECO:0000259" key="12">
    <source>
        <dbReference type="PROSITE" id="PS50893"/>
    </source>
</evidence>
<dbReference type="PhylomeDB" id="A7RRH1"/>
<dbReference type="EMBL" id="DS469531">
    <property type="protein sequence ID" value="EDO45949.1"/>
    <property type="molecule type" value="Genomic_DNA"/>
</dbReference>
<keyword evidence="6" id="KW-0547">Nucleotide-binding</keyword>
<dbReference type="eggNOG" id="KOG0054">
    <property type="taxonomic scope" value="Eukaryota"/>
</dbReference>
<dbReference type="Gene3D" id="3.40.50.300">
    <property type="entry name" value="P-loop containing nucleotide triphosphate hydrolases"/>
    <property type="match status" value="2"/>
</dbReference>
<dbReference type="InterPro" id="IPR027417">
    <property type="entry name" value="P-loop_NTPase"/>
</dbReference>
<keyword evidence="3" id="KW-0813">Transport</keyword>
<dbReference type="PROSITE" id="PS50929">
    <property type="entry name" value="ABC_TM1F"/>
    <property type="match status" value="1"/>
</dbReference>
<dbReference type="Gene3D" id="1.20.1560.10">
    <property type="entry name" value="ABC transporter type 1, transmembrane domain"/>
    <property type="match status" value="1"/>
</dbReference>
<evidence type="ECO:0000313" key="14">
    <source>
        <dbReference type="EMBL" id="EDO45949.1"/>
    </source>
</evidence>
<dbReference type="KEGG" id="nve:5518088"/>
<organism evidence="14 15">
    <name type="scientific">Nematostella vectensis</name>
    <name type="common">Starlet sea anemone</name>
    <dbReference type="NCBI Taxonomy" id="45351"/>
    <lineage>
        <taxon>Eukaryota</taxon>
        <taxon>Metazoa</taxon>
        <taxon>Cnidaria</taxon>
        <taxon>Anthozoa</taxon>
        <taxon>Hexacorallia</taxon>
        <taxon>Actiniaria</taxon>
        <taxon>Edwardsiidae</taxon>
        <taxon>Nematostella</taxon>
    </lineage>
</organism>
<keyword evidence="15" id="KW-1185">Reference proteome</keyword>
<dbReference type="InParanoid" id="A7RRH1"/>
<dbReference type="SUPFAM" id="SSF52540">
    <property type="entry name" value="P-loop containing nucleoside triphosphate hydrolases"/>
    <property type="match status" value="2"/>
</dbReference>
<evidence type="ECO:0000313" key="15">
    <source>
        <dbReference type="Proteomes" id="UP000001593"/>
    </source>
</evidence>
<reference evidence="14 15" key="1">
    <citation type="journal article" date="2007" name="Science">
        <title>Sea anemone genome reveals ancestral eumetazoan gene repertoire and genomic organization.</title>
        <authorList>
            <person name="Putnam N.H."/>
            <person name="Srivastava M."/>
            <person name="Hellsten U."/>
            <person name="Dirks B."/>
            <person name="Chapman J."/>
            <person name="Salamov A."/>
            <person name="Terry A."/>
            <person name="Shapiro H."/>
            <person name="Lindquist E."/>
            <person name="Kapitonov V.V."/>
            <person name="Jurka J."/>
            <person name="Genikhovich G."/>
            <person name="Grigoriev I.V."/>
            <person name="Lucas S.M."/>
            <person name="Steele R.E."/>
            <person name="Finnerty J.R."/>
            <person name="Technau U."/>
            <person name="Martindale M.Q."/>
            <person name="Rokhsar D.S."/>
        </authorList>
    </citation>
    <scope>NUCLEOTIDE SEQUENCE [LARGE SCALE GENOMIC DNA]</scope>
    <source>
        <strain evidence="15">CH2 X CH6</strain>
    </source>
</reference>
<feature type="domain" description="ABC transporter" evidence="12">
    <location>
        <begin position="574"/>
        <end position="804"/>
    </location>
</feature>
<dbReference type="CDD" id="cd18580">
    <property type="entry name" value="ABC_6TM_ABCC_D2"/>
    <property type="match status" value="1"/>
</dbReference>
<feature type="transmembrane region" description="Helical" evidence="11">
    <location>
        <begin position="260"/>
        <end position="285"/>
    </location>
</feature>
<dbReference type="OMA" id="ITMDIAD"/>
<gene>
    <name evidence="14" type="ORF">NEMVEDRAFT_v1g234370</name>
</gene>
<evidence type="ECO:0000256" key="3">
    <source>
        <dbReference type="ARBA" id="ARBA00022448"/>
    </source>
</evidence>
<dbReference type="FunFam" id="3.40.50.300:FF:000973">
    <property type="entry name" value="Multidrug resistance-associated protein 4"/>
    <property type="match status" value="1"/>
</dbReference>
<dbReference type="Proteomes" id="UP000001593">
    <property type="component" value="Unassembled WGS sequence"/>
</dbReference>
<evidence type="ECO:0000256" key="5">
    <source>
        <dbReference type="ARBA" id="ARBA00022737"/>
    </source>
</evidence>
<evidence type="ECO:0000256" key="8">
    <source>
        <dbReference type="ARBA" id="ARBA00022989"/>
    </source>
</evidence>
<evidence type="ECO:0000256" key="2">
    <source>
        <dbReference type="ARBA" id="ARBA00009726"/>
    </source>
</evidence>
<evidence type="ECO:0000259" key="13">
    <source>
        <dbReference type="PROSITE" id="PS50929"/>
    </source>
</evidence>
<feature type="transmembrane region" description="Helical" evidence="11">
    <location>
        <begin position="387"/>
        <end position="413"/>
    </location>
</feature>
<comment type="subcellular location">
    <subcellularLocation>
        <location evidence="1">Membrane</location>
        <topology evidence="1">Multi-pass membrane protein</topology>
    </subcellularLocation>
</comment>
<keyword evidence="4 11" id="KW-0812">Transmembrane</keyword>
<dbReference type="HOGENOM" id="CLU_000604_27_9_1"/>
<keyword evidence="7" id="KW-0067">ATP-binding</keyword>
<dbReference type="STRING" id="45351.A7RRH1"/>
<dbReference type="CDD" id="cd03244">
    <property type="entry name" value="ABCC_MRP_domain2"/>
    <property type="match status" value="1"/>
</dbReference>
<keyword evidence="8 11" id="KW-1133">Transmembrane helix</keyword>
<dbReference type="PANTHER" id="PTHR24223">
    <property type="entry name" value="ATP-BINDING CASSETTE SUB-FAMILY C"/>
    <property type="match status" value="1"/>
</dbReference>
<evidence type="ECO:0000256" key="10">
    <source>
        <dbReference type="SAM" id="MobiDB-lite"/>
    </source>
</evidence>
<evidence type="ECO:0000256" key="11">
    <source>
        <dbReference type="SAM" id="Phobius"/>
    </source>
</evidence>
<name>A7RRH1_NEMVE</name>
<feature type="transmembrane region" description="Helical" evidence="11">
    <location>
        <begin position="483"/>
        <end position="505"/>
    </location>
</feature>
<dbReference type="FunFam" id="3.40.50.300:FF:000163">
    <property type="entry name" value="Multidrug resistance-associated protein member 4"/>
    <property type="match status" value="1"/>
</dbReference>
<dbReference type="GO" id="GO:0140359">
    <property type="term" value="F:ABC-type transporter activity"/>
    <property type="evidence" value="ECO:0007669"/>
    <property type="project" value="InterPro"/>
</dbReference>
<dbReference type="AlphaFoldDB" id="A7RRH1"/>
<dbReference type="InterPro" id="IPR036640">
    <property type="entry name" value="ABC1_TM_sf"/>
</dbReference>